<dbReference type="Proteomes" id="UP001303115">
    <property type="component" value="Unassembled WGS sequence"/>
</dbReference>
<evidence type="ECO:0000313" key="11">
    <source>
        <dbReference type="EMBL" id="KAK4033728.1"/>
    </source>
</evidence>
<evidence type="ECO:0000256" key="4">
    <source>
        <dbReference type="ARBA" id="ARBA00023001"/>
    </source>
</evidence>
<dbReference type="EMBL" id="MU854513">
    <property type="protein sequence ID" value="KAK4033728.1"/>
    <property type="molecule type" value="Genomic_DNA"/>
</dbReference>
<proteinExistence type="inferred from homology"/>
<dbReference type="InterPro" id="IPR037019">
    <property type="entry name" value="Glyco_hydro_7_sf"/>
</dbReference>
<accession>A0AAN6PBF4</accession>
<dbReference type="SUPFAM" id="SSF49899">
    <property type="entry name" value="Concanavalin A-like lectins/glucanases"/>
    <property type="match status" value="1"/>
</dbReference>
<keyword evidence="5" id="KW-0325">Glycoprotein</keyword>
<evidence type="ECO:0000256" key="7">
    <source>
        <dbReference type="ARBA" id="ARBA00023295"/>
    </source>
</evidence>
<feature type="signal peptide" evidence="10">
    <location>
        <begin position="1"/>
        <end position="20"/>
    </location>
</feature>
<gene>
    <name evidence="11" type="ORF">C8A01DRAFT_39814</name>
</gene>
<comment type="similarity">
    <text evidence="2 9">Belongs to the glycosyl hydrolase 7 (cellulase C) family.</text>
</comment>
<dbReference type="GO" id="GO:0008810">
    <property type="term" value="F:cellulase activity"/>
    <property type="evidence" value="ECO:0007669"/>
    <property type="project" value="UniProtKB-EC"/>
</dbReference>
<sequence length="429" mass="46444">MARGIALLGLASIFLGAAHGQKPGTSKEVHPKITTYRCSKKGGCKAETNYIVLDSLTHPVHQATNSANCGDWGNKPNATACPDKESCAKNCIMEGIPDYSQYGVTTSGSSLRMQQLLDGRLVSPRVYLLDKSEHRYEMLQLTGNEFAFDVDATKLPCGMNSALYLSEMEATGAQSKLNPGGAYYGTGYCDAQCFVTPFINGEGNIAGHGSCCNEMDIWEANSRAQSIAPHTCGKPGLYECTGTECEFDGVCDKNGCGWNPYRVNVTDYYGNSNVFKVDTSRPFTVVTQFPATSTGKKTLPKLDRIHRLYVQDGKVIESYVVDAPGLPKTDSITDEFCKATGSARYLDLGGTQAMGDALSRGMVLAMSIWWDEGGNMNWLDAAEAGPCNLTEGNPKNITLVEKNPEVTFSKLRWGEIGSTYGEGSKCNRK</sequence>
<dbReference type="InterPro" id="IPR013320">
    <property type="entry name" value="ConA-like_dom_sf"/>
</dbReference>
<comment type="catalytic activity">
    <reaction evidence="1">
        <text>Endohydrolysis of (1-&gt;4)-beta-D-glucosidic linkages in cellulose, lichenin and cereal beta-D-glucans.</text>
        <dbReference type="EC" id="3.2.1.4"/>
    </reaction>
</comment>
<dbReference type="PANTHER" id="PTHR33753:SF1">
    <property type="entry name" value="ENDO-BETA-1,4-GLUCANASE CELB"/>
    <property type="match status" value="1"/>
</dbReference>
<dbReference type="AlphaFoldDB" id="A0AAN6PBF4"/>
<keyword evidence="8 9" id="KW-0624">Polysaccharide degradation</keyword>
<keyword evidence="3 9" id="KW-0378">Hydrolase</keyword>
<evidence type="ECO:0000256" key="5">
    <source>
        <dbReference type="ARBA" id="ARBA00023180"/>
    </source>
</evidence>
<dbReference type="PANTHER" id="PTHR33753">
    <property type="entry name" value="1,4-BETA-D-GLUCAN CELLOBIOHYDROLASE B"/>
    <property type="match status" value="1"/>
</dbReference>
<keyword evidence="6" id="KW-0119">Carbohydrate metabolism</keyword>
<keyword evidence="7 9" id="KW-0326">Glycosidase</keyword>
<protein>
    <recommendedName>
        <fullName evidence="9">Glucanase</fullName>
        <ecNumber evidence="9">3.2.1.-</ecNumber>
    </recommendedName>
</protein>
<dbReference type="Gene3D" id="2.70.100.10">
    <property type="entry name" value="Glycoside hydrolase, family 7, domain"/>
    <property type="match status" value="1"/>
</dbReference>
<evidence type="ECO:0000256" key="6">
    <source>
        <dbReference type="ARBA" id="ARBA00023277"/>
    </source>
</evidence>
<organism evidence="11 12">
    <name type="scientific">Parachaetomium inaequale</name>
    <dbReference type="NCBI Taxonomy" id="2588326"/>
    <lineage>
        <taxon>Eukaryota</taxon>
        <taxon>Fungi</taxon>
        <taxon>Dikarya</taxon>
        <taxon>Ascomycota</taxon>
        <taxon>Pezizomycotina</taxon>
        <taxon>Sordariomycetes</taxon>
        <taxon>Sordariomycetidae</taxon>
        <taxon>Sordariales</taxon>
        <taxon>Chaetomiaceae</taxon>
        <taxon>Parachaetomium</taxon>
    </lineage>
</organism>
<evidence type="ECO:0000256" key="8">
    <source>
        <dbReference type="ARBA" id="ARBA00023326"/>
    </source>
</evidence>
<dbReference type="PRINTS" id="PR00734">
    <property type="entry name" value="GLHYDRLASE7"/>
</dbReference>
<evidence type="ECO:0000256" key="2">
    <source>
        <dbReference type="ARBA" id="ARBA00006044"/>
    </source>
</evidence>
<dbReference type="GO" id="GO:0030245">
    <property type="term" value="P:cellulose catabolic process"/>
    <property type="evidence" value="ECO:0007669"/>
    <property type="project" value="UniProtKB-KW"/>
</dbReference>
<dbReference type="Pfam" id="PF00840">
    <property type="entry name" value="Glyco_hydro_7"/>
    <property type="match status" value="1"/>
</dbReference>
<evidence type="ECO:0000256" key="1">
    <source>
        <dbReference type="ARBA" id="ARBA00000966"/>
    </source>
</evidence>
<dbReference type="EC" id="3.2.1.-" evidence="9"/>
<dbReference type="InterPro" id="IPR001722">
    <property type="entry name" value="Glyco_hydro_7"/>
</dbReference>
<comment type="caution">
    <text evidence="11">The sequence shown here is derived from an EMBL/GenBank/DDBJ whole genome shotgun (WGS) entry which is preliminary data.</text>
</comment>
<evidence type="ECO:0000313" key="12">
    <source>
        <dbReference type="Proteomes" id="UP001303115"/>
    </source>
</evidence>
<feature type="chain" id="PRO_5043046454" description="Glucanase" evidence="10">
    <location>
        <begin position="21"/>
        <end position="429"/>
    </location>
</feature>
<keyword evidence="10" id="KW-0732">Signal</keyword>
<evidence type="ECO:0000256" key="3">
    <source>
        <dbReference type="ARBA" id="ARBA00022801"/>
    </source>
</evidence>
<keyword evidence="4 9" id="KW-0136">Cellulose degradation</keyword>
<dbReference type="CDD" id="cd07999">
    <property type="entry name" value="GH7_CBH_EG"/>
    <property type="match status" value="1"/>
</dbReference>
<evidence type="ECO:0000256" key="9">
    <source>
        <dbReference type="RuleBase" id="RU361164"/>
    </source>
</evidence>
<reference evidence="12" key="1">
    <citation type="journal article" date="2023" name="Mol. Phylogenet. Evol.">
        <title>Genome-scale phylogeny and comparative genomics of the fungal order Sordariales.</title>
        <authorList>
            <person name="Hensen N."/>
            <person name="Bonometti L."/>
            <person name="Westerberg I."/>
            <person name="Brannstrom I.O."/>
            <person name="Guillou S."/>
            <person name="Cros-Aarteil S."/>
            <person name="Calhoun S."/>
            <person name="Haridas S."/>
            <person name="Kuo A."/>
            <person name="Mondo S."/>
            <person name="Pangilinan J."/>
            <person name="Riley R."/>
            <person name="LaButti K."/>
            <person name="Andreopoulos B."/>
            <person name="Lipzen A."/>
            <person name="Chen C."/>
            <person name="Yan M."/>
            <person name="Daum C."/>
            <person name="Ng V."/>
            <person name="Clum A."/>
            <person name="Steindorff A."/>
            <person name="Ohm R.A."/>
            <person name="Martin F."/>
            <person name="Silar P."/>
            <person name="Natvig D.O."/>
            <person name="Lalanne C."/>
            <person name="Gautier V."/>
            <person name="Ament-Velasquez S.L."/>
            <person name="Kruys A."/>
            <person name="Hutchinson M.I."/>
            <person name="Powell A.J."/>
            <person name="Barry K."/>
            <person name="Miller A.N."/>
            <person name="Grigoriev I.V."/>
            <person name="Debuchy R."/>
            <person name="Gladieux P."/>
            <person name="Hiltunen Thoren M."/>
            <person name="Johannesson H."/>
        </authorList>
    </citation>
    <scope>NUCLEOTIDE SEQUENCE [LARGE SCALE GENOMIC DNA]</scope>
    <source>
        <strain evidence="12">CBS 284.82</strain>
    </source>
</reference>
<name>A0AAN6PBF4_9PEZI</name>
<keyword evidence="12" id="KW-1185">Reference proteome</keyword>
<evidence type="ECO:0000256" key="10">
    <source>
        <dbReference type="SAM" id="SignalP"/>
    </source>
</evidence>